<comment type="subcellular location">
    <subcellularLocation>
        <location evidence="1 19">Cell inner membrane</location>
    </subcellularLocation>
</comment>
<evidence type="ECO:0000256" key="17">
    <source>
        <dbReference type="ARBA" id="ARBA00023065"/>
    </source>
</evidence>
<dbReference type="NCBIfam" id="TIGR00782">
    <property type="entry name" value="ccoP"/>
    <property type="match status" value="1"/>
</dbReference>
<dbReference type="Pfam" id="PF13442">
    <property type="entry name" value="Cytochrome_CBB3"/>
    <property type="match status" value="2"/>
</dbReference>
<evidence type="ECO:0000256" key="11">
    <source>
        <dbReference type="ARBA" id="ARBA00022737"/>
    </source>
</evidence>
<keyword evidence="12 19" id="KW-0375">Hydrogen ion transport</keyword>
<feature type="binding site" description="covalent" evidence="21">
    <location>
        <position position="229"/>
    </location>
    <ligand>
        <name>heme c</name>
        <dbReference type="ChEBI" id="CHEBI:61717"/>
        <label>2</label>
    </ligand>
</feature>
<evidence type="ECO:0000256" key="18">
    <source>
        <dbReference type="ARBA" id="ARBA00023136"/>
    </source>
</evidence>
<dbReference type="Proteomes" id="UP000295765">
    <property type="component" value="Unassembled WGS sequence"/>
</dbReference>
<dbReference type="PROSITE" id="PS51007">
    <property type="entry name" value="CYTC"/>
    <property type="match status" value="2"/>
</dbReference>
<evidence type="ECO:0000256" key="2">
    <source>
        <dbReference type="ARBA" id="ARBA00004673"/>
    </source>
</evidence>
<gene>
    <name evidence="24" type="ORF">EV699_10540</name>
</gene>
<feature type="binding site" description="covalent" evidence="21">
    <location>
        <position position="142"/>
    </location>
    <ligand>
        <name>heme c</name>
        <dbReference type="ChEBI" id="CHEBI:61717"/>
        <label>1</label>
    </ligand>
</feature>
<feature type="domain" description="Cytochrome c" evidence="23">
    <location>
        <begin position="126"/>
        <end position="206"/>
    </location>
</feature>
<keyword evidence="14 22" id="KW-1133">Transmembrane helix</keyword>
<evidence type="ECO:0000313" key="24">
    <source>
        <dbReference type="EMBL" id="TCO82258.1"/>
    </source>
</evidence>
<name>A0A4R2LGV0_9GAMM</name>
<evidence type="ECO:0000256" key="12">
    <source>
        <dbReference type="ARBA" id="ARBA00022781"/>
    </source>
</evidence>
<dbReference type="Gene3D" id="6.10.280.130">
    <property type="match status" value="1"/>
</dbReference>
<comment type="cofactor">
    <cofactor evidence="19 21">
        <name>heme c</name>
        <dbReference type="ChEBI" id="CHEBI:61717"/>
    </cofactor>
    <text evidence="19 21">Binds 2 heme C groups per subunit.</text>
</comment>
<dbReference type="InterPro" id="IPR004678">
    <property type="entry name" value="Cyt_c_oxidase_cbb3_su3"/>
</dbReference>
<dbReference type="InterPro" id="IPR050597">
    <property type="entry name" value="Cytochrome_c_Oxidase_Subunit"/>
</dbReference>
<keyword evidence="17 19" id="KW-0406">Ion transport</keyword>
<keyword evidence="8 19" id="KW-0679">Respiratory chain</keyword>
<evidence type="ECO:0000256" key="21">
    <source>
        <dbReference type="PIRSR" id="PIRSR000006-2"/>
    </source>
</evidence>
<evidence type="ECO:0000256" key="1">
    <source>
        <dbReference type="ARBA" id="ARBA00004533"/>
    </source>
</evidence>
<evidence type="ECO:0000256" key="7">
    <source>
        <dbReference type="ARBA" id="ARBA00022617"/>
    </source>
</evidence>
<evidence type="ECO:0000256" key="8">
    <source>
        <dbReference type="ARBA" id="ARBA00022660"/>
    </source>
</evidence>
<evidence type="ECO:0000256" key="15">
    <source>
        <dbReference type="ARBA" id="ARBA00023002"/>
    </source>
</evidence>
<evidence type="ECO:0000256" key="16">
    <source>
        <dbReference type="ARBA" id="ARBA00023004"/>
    </source>
</evidence>
<keyword evidence="4 19" id="KW-0813">Transport</keyword>
<proteinExistence type="inferred from homology"/>
<evidence type="ECO:0000256" key="4">
    <source>
        <dbReference type="ARBA" id="ARBA00022448"/>
    </source>
</evidence>
<dbReference type="Gene3D" id="1.10.760.10">
    <property type="entry name" value="Cytochrome c-like domain"/>
    <property type="match status" value="2"/>
</dbReference>
<reference evidence="24 25" key="1">
    <citation type="submission" date="2019-03" db="EMBL/GenBank/DDBJ databases">
        <title>Genomic Encyclopedia of Type Strains, Phase IV (KMG-IV): sequencing the most valuable type-strain genomes for metagenomic binning, comparative biology and taxonomic classification.</title>
        <authorList>
            <person name="Goeker M."/>
        </authorList>
    </citation>
    <scope>NUCLEOTIDE SEQUENCE [LARGE SCALE GENOMIC DNA]</scope>
    <source>
        <strain evidence="24 25">DSM 25287</strain>
    </source>
</reference>
<keyword evidence="13 19" id="KW-0249">Electron transport</keyword>
<dbReference type="InterPro" id="IPR008168">
    <property type="entry name" value="Cyt_C_IC"/>
</dbReference>
<feature type="binding site" description="axial binding residue" evidence="20">
    <location>
        <position position="183"/>
    </location>
    <ligand>
        <name>heme c</name>
        <dbReference type="ChEBI" id="CHEBI:61717"/>
        <label>2</label>
    </ligand>
    <ligandPart>
        <name>Fe</name>
        <dbReference type="ChEBI" id="CHEBI:18248"/>
    </ligandPart>
</feature>
<dbReference type="GO" id="GO:0005886">
    <property type="term" value="C:plasma membrane"/>
    <property type="evidence" value="ECO:0007669"/>
    <property type="project" value="UniProtKB-SubCell"/>
</dbReference>
<feature type="binding site" description="axial binding residue" evidence="20">
    <location>
        <position position="285"/>
    </location>
    <ligand>
        <name>heme c</name>
        <dbReference type="ChEBI" id="CHEBI:61717"/>
        <label>1</label>
    </ligand>
    <ligandPart>
        <name>Fe</name>
        <dbReference type="ChEBI" id="CHEBI:18248"/>
    </ligandPart>
</feature>
<feature type="domain" description="Cytochrome c" evidence="23">
    <location>
        <begin position="213"/>
        <end position="308"/>
    </location>
</feature>
<keyword evidence="25" id="KW-1185">Reference proteome</keyword>
<feature type="binding site" description="axial binding residue" evidence="20">
    <location>
        <position position="233"/>
    </location>
    <ligand>
        <name>heme c</name>
        <dbReference type="ChEBI" id="CHEBI:61717"/>
        <label>2</label>
    </ligand>
    <ligandPart>
        <name>Fe</name>
        <dbReference type="ChEBI" id="CHEBI:18248"/>
    </ligandPart>
</feature>
<feature type="binding site" description="covalent" evidence="21">
    <location>
        <position position="139"/>
    </location>
    <ligand>
        <name>heme c</name>
        <dbReference type="ChEBI" id="CHEBI:61717"/>
        <label>1</label>
    </ligand>
</feature>
<evidence type="ECO:0000256" key="22">
    <source>
        <dbReference type="SAM" id="Phobius"/>
    </source>
</evidence>
<comment type="pathway">
    <text evidence="2 19">Energy metabolism; oxidative phosphorylation.</text>
</comment>
<dbReference type="Pfam" id="PF14715">
    <property type="entry name" value="FixP_N"/>
    <property type="match status" value="1"/>
</dbReference>
<keyword evidence="5 19" id="KW-1003">Cell membrane</keyword>
<dbReference type="PANTHER" id="PTHR33751">
    <property type="entry name" value="CBB3-TYPE CYTOCHROME C OXIDASE SUBUNIT FIXP"/>
    <property type="match status" value="1"/>
</dbReference>
<evidence type="ECO:0000256" key="5">
    <source>
        <dbReference type="ARBA" id="ARBA00022475"/>
    </source>
</evidence>
<feature type="binding site" description="covalent" evidence="21">
    <location>
        <position position="232"/>
    </location>
    <ligand>
        <name>heme c</name>
        <dbReference type="ChEBI" id="CHEBI:61717"/>
        <label>2</label>
    </ligand>
</feature>
<keyword evidence="18 19" id="KW-0472">Membrane</keyword>
<dbReference type="UniPathway" id="UPA00705"/>
<dbReference type="RefSeq" id="WP_132539525.1">
    <property type="nucleotide sequence ID" value="NZ_SLWY01000005.1"/>
</dbReference>
<dbReference type="PANTHER" id="PTHR33751:SF1">
    <property type="entry name" value="CBB3-TYPE CYTOCHROME C OXIDASE SUBUNIT FIXP"/>
    <property type="match status" value="1"/>
</dbReference>
<evidence type="ECO:0000259" key="23">
    <source>
        <dbReference type="PROSITE" id="PS51007"/>
    </source>
</evidence>
<comment type="similarity">
    <text evidence="3 19">Belongs to the CcoP / FixP family.</text>
</comment>
<comment type="subunit">
    <text evidence="19">Component of the cbb3-type cytochrome c oxidase.</text>
</comment>
<keyword evidence="9 22" id="KW-0812">Transmembrane</keyword>
<dbReference type="GO" id="GO:0016491">
    <property type="term" value="F:oxidoreductase activity"/>
    <property type="evidence" value="ECO:0007669"/>
    <property type="project" value="UniProtKB-KW"/>
</dbReference>
<keyword evidence="6 19" id="KW-0997">Cell inner membrane</keyword>
<accession>A0A4R2LGV0</accession>
<keyword evidence="16 19" id="KW-0408">Iron</keyword>
<dbReference type="AlphaFoldDB" id="A0A4R2LGV0"/>
<dbReference type="PRINTS" id="PR00605">
    <property type="entry name" value="CYTCHROMECIC"/>
</dbReference>
<keyword evidence="15 19" id="KW-0560">Oxidoreductase</keyword>
<dbReference type="GO" id="GO:0006119">
    <property type="term" value="P:oxidative phosphorylation"/>
    <property type="evidence" value="ECO:0007669"/>
    <property type="project" value="UniProtKB-UniPathway"/>
</dbReference>
<evidence type="ECO:0000256" key="20">
    <source>
        <dbReference type="PIRSR" id="PIRSR000006-1"/>
    </source>
</evidence>
<evidence type="ECO:0000256" key="9">
    <source>
        <dbReference type="ARBA" id="ARBA00022692"/>
    </source>
</evidence>
<dbReference type="InterPro" id="IPR009056">
    <property type="entry name" value="Cyt_c-like_dom"/>
</dbReference>
<evidence type="ECO:0000256" key="6">
    <source>
        <dbReference type="ARBA" id="ARBA00022519"/>
    </source>
</evidence>
<dbReference type="GO" id="GO:0009055">
    <property type="term" value="F:electron transfer activity"/>
    <property type="evidence" value="ECO:0007669"/>
    <property type="project" value="InterPro"/>
</dbReference>
<comment type="caution">
    <text evidence="24">The sequence shown here is derived from an EMBL/GenBank/DDBJ whole genome shotgun (WGS) entry which is preliminary data.</text>
</comment>
<evidence type="ECO:0000256" key="19">
    <source>
        <dbReference type="PIRNR" id="PIRNR000006"/>
    </source>
</evidence>
<evidence type="ECO:0000313" key="25">
    <source>
        <dbReference type="Proteomes" id="UP000295765"/>
    </source>
</evidence>
<dbReference type="GO" id="GO:1902600">
    <property type="term" value="P:proton transmembrane transport"/>
    <property type="evidence" value="ECO:0007669"/>
    <property type="project" value="UniProtKB-KW"/>
</dbReference>
<sequence length="311" mass="34001">MSNTTTNPQKPTAVQTTGHAWDGDLQEFNNPLPRWWLWAFYATVVFAIGYWFVYPAWPVGGSWTKGFASATFSVGGKEQTMRWNTRSELLQDLDSGAGAVRQREYLQKIASADLEQVRQDPKMQDFVRQAGKVLFGTNCAACHGSGGQGVIGQFPALNDDDWLWGGTVDDIRRTLIGGRNGFMPAFREALTPAQADDVAQYVLTLSGIVQPDEAAERGKAIFHGSVGGCYYCHGDAGKGIKSMGAANLSDKIWTLVDVNATATVADKHALVRSVIWNGVQNRRQMPAFGHRLSDAEIKLLAFYVHQLGGGQ</sequence>
<feature type="binding site" description="axial binding residue" evidence="20">
    <location>
        <position position="143"/>
    </location>
    <ligand>
        <name>heme c</name>
        <dbReference type="ChEBI" id="CHEBI:61717"/>
        <label>1</label>
    </ligand>
    <ligandPart>
        <name>Fe</name>
        <dbReference type="ChEBI" id="CHEBI:18248"/>
    </ligandPart>
</feature>
<evidence type="ECO:0000256" key="3">
    <source>
        <dbReference type="ARBA" id="ARBA00006113"/>
    </source>
</evidence>
<evidence type="ECO:0000256" key="13">
    <source>
        <dbReference type="ARBA" id="ARBA00022982"/>
    </source>
</evidence>
<dbReference type="GO" id="GO:0005506">
    <property type="term" value="F:iron ion binding"/>
    <property type="evidence" value="ECO:0007669"/>
    <property type="project" value="InterPro"/>
</dbReference>
<keyword evidence="11" id="KW-0677">Repeat</keyword>
<dbReference type="InterPro" id="IPR038414">
    <property type="entry name" value="CcoP_N_sf"/>
</dbReference>
<keyword evidence="10 19" id="KW-0479">Metal-binding</keyword>
<evidence type="ECO:0000256" key="10">
    <source>
        <dbReference type="ARBA" id="ARBA00022723"/>
    </source>
</evidence>
<evidence type="ECO:0000256" key="14">
    <source>
        <dbReference type="ARBA" id="ARBA00022989"/>
    </source>
</evidence>
<dbReference type="OrthoDB" id="9811281at2"/>
<comment type="function">
    <text evidence="19">C-type cytochrome. Part of the cbb3-type cytochrome c oxidase complex.</text>
</comment>
<protein>
    <recommendedName>
        <fullName evidence="19">Cbb3-type cytochrome c oxidase subunit</fullName>
    </recommendedName>
</protein>
<feature type="transmembrane region" description="Helical" evidence="22">
    <location>
        <begin position="35"/>
        <end position="57"/>
    </location>
</feature>
<dbReference type="InterPro" id="IPR036909">
    <property type="entry name" value="Cyt_c-like_dom_sf"/>
</dbReference>
<keyword evidence="7 19" id="KW-0349">Heme</keyword>
<dbReference type="PIRSF" id="PIRSF000006">
    <property type="entry name" value="Cbb3-Cox_fixP"/>
    <property type="match status" value="1"/>
</dbReference>
<dbReference type="EMBL" id="SLWY01000005">
    <property type="protein sequence ID" value="TCO82258.1"/>
    <property type="molecule type" value="Genomic_DNA"/>
</dbReference>
<dbReference type="SUPFAM" id="SSF46626">
    <property type="entry name" value="Cytochrome c"/>
    <property type="match status" value="2"/>
</dbReference>
<organism evidence="24 25">
    <name type="scientific">Plasticicumulans lactativorans</name>
    <dbReference type="NCBI Taxonomy" id="1133106"/>
    <lineage>
        <taxon>Bacteria</taxon>
        <taxon>Pseudomonadati</taxon>
        <taxon>Pseudomonadota</taxon>
        <taxon>Gammaproteobacteria</taxon>
        <taxon>Candidatus Competibacteraceae</taxon>
        <taxon>Plasticicumulans</taxon>
    </lineage>
</organism>
<dbReference type="GO" id="GO:0020037">
    <property type="term" value="F:heme binding"/>
    <property type="evidence" value="ECO:0007669"/>
    <property type="project" value="InterPro"/>
</dbReference>
<dbReference type="InterPro" id="IPR032858">
    <property type="entry name" value="CcoP_N"/>
</dbReference>